<proteinExistence type="predicted"/>
<dbReference type="AlphaFoldDB" id="A0A480B3A3"/>
<reference evidence="3" key="1">
    <citation type="submission" date="2019-03" db="EMBL/GenBank/DDBJ databases">
        <title>Aquabacterium pictum sp.nov., the first bacteriochlorophyll a-containing freshwater bacterium in the genus Aquabacterium of the class Betaproteobacteria.</title>
        <authorList>
            <person name="Hirose S."/>
            <person name="Tank M."/>
            <person name="Hara E."/>
            <person name="Tamaki H."/>
            <person name="Takaichi S."/>
            <person name="Haruta S."/>
            <person name="Hanada S."/>
        </authorList>
    </citation>
    <scope>NUCLEOTIDE SEQUENCE [LARGE SCALE GENOMIC DNA]</scope>
    <source>
        <strain evidence="3">W35</strain>
    </source>
</reference>
<dbReference type="SUPFAM" id="SSF56524">
    <property type="entry name" value="Oxidoreductase molybdopterin-binding domain"/>
    <property type="match status" value="1"/>
</dbReference>
<evidence type="ECO:0000313" key="3">
    <source>
        <dbReference type="Proteomes" id="UP000301751"/>
    </source>
</evidence>
<dbReference type="Gene3D" id="3.90.420.10">
    <property type="entry name" value="Oxidoreductase, molybdopterin-binding domain"/>
    <property type="match status" value="1"/>
</dbReference>
<comment type="caution">
    <text evidence="2">The sequence shown here is derived from an EMBL/GenBank/DDBJ whole genome shotgun (WGS) entry which is preliminary data.</text>
</comment>
<protein>
    <recommendedName>
        <fullName evidence="1">Oxidoreductase molybdopterin-binding domain-containing protein</fullName>
    </recommendedName>
</protein>
<keyword evidence="3" id="KW-1185">Reference proteome</keyword>
<dbReference type="EMBL" id="BJCL01000017">
    <property type="protein sequence ID" value="GCL65518.1"/>
    <property type="molecule type" value="Genomic_DNA"/>
</dbReference>
<dbReference type="Proteomes" id="UP000301751">
    <property type="component" value="Unassembled WGS sequence"/>
</dbReference>
<dbReference type="InterPro" id="IPR036374">
    <property type="entry name" value="OxRdtase_Mopterin-bd_sf"/>
</dbReference>
<gene>
    <name evidence="2" type="ORF">AQPW35_45990</name>
</gene>
<evidence type="ECO:0000313" key="2">
    <source>
        <dbReference type="EMBL" id="GCL65518.1"/>
    </source>
</evidence>
<feature type="domain" description="Oxidoreductase molybdopterin-binding" evidence="1">
    <location>
        <begin position="52"/>
        <end position="128"/>
    </location>
</feature>
<name>A0A480B3A3_9BURK</name>
<accession>A0A480B3A3</accession>
<evidence type="ECO:0000259" key="1">
    <source>
        <dbReference type="Pfam" id="PF00174"/>
    </source>
</evidence>
<organism evidence="2 3">
    <name type="scientific">Pseudaquabacterium pictum</name>
    <dbReference type="NCBI Taxonomy" id="2315236"/>
    <lineage>
        <taxon>Bacteria</taxon>
        <taxon>Pseudomonadati</taxon>
        <taxon>Pseudomonadota</taxon>
        <taxon>Betaproteobacteria</taxon>
        <taxon>Burkholderiales</taxon>
        <taxon>Sphaerotilaceae</taxon>
        <taxon>Pseudaquabacterium</taxon>
    </lineage>
</organism>
<dbReference type="InterPro" id="IPR000572">
    <property type="entry name" value="OxRdtase_Mopterin-bd_dom"/>
</dbReference>
<sequence>MALAALPSMASAPQPKVLLTVSGRIGRINNDATDTFDFTEAEFLKLGTTSITTGTPWTPTSVFAGPLLLDVMRAAGVTSGMLVLKTLDDYSAPIPWDDLVRYGVILAHSQDGRRLSNKRWGPLWTIYPRDQNPAALRGPIAESRFIWQVDRIEAGG</sequence>
<dbReference type="RefSeq" id="WP_162520896.1">
    <property type="nucleotide sequence ID" value="NZ_BJCL01000017.1"/>
</dbReference>
<dbReference type="Pfam" id="PF00174">
    <property type="entry name" value="Oxidored_molyb"/>
    <property type="match status" value="1"/>
</dbReference>